<dbReference type="RefSeq" id="WP_276263760.1">
    <property type="nucleotide sequence ID" value="NZ_JARJLM010000061.1"/>
</dbReference>
<protein>
    <submittedName>
        <fullName evidence="1">Uncharacterized protein</fullName>
    </submittedName>
</protein>
<keyword evidence="2" id="KW-1185">Reference proteome</keyword>
<evidence type="ECO:0000313" key="1">
    <source>
        <dbReference type="EMBL" id="MDF3832043.1"/>
    </source>
</evidence>
<gene>
    <name evidence="1" type="ORF">P3W85_03610</name>
</gene>
<proteinExistence type="predicted"/>
<accession>A0ABT6AHF7</accession>
<name>A0ABT6AHF7_9BURK</name>
<evidence type="ECO:0000313" key="2">
    <source>
        <dbReference type="Proteomes" id="UP001216674"/>
    </source>
</evidence>
<comment type="caution">
    <text evidence="1">The sequence shown here is derived from an EMBL/GenBank/DDBJ whole genome shotgun (WGS) entry which is preliminary data.</text>
</comment>
<sequence length="106" mass="11698">MIALSATLAMTFFRGVRNEPGDLGLEDAVRYACYEAIDRMSPTPYAVDFEIDEAPPALRRKTDGTIELQLRFTAKNAHDASTSAIAYCSVSGDGQRVERISLRRTP</sequence>
<dbReference type="EMBL" id="JARJLM010000061">
    <property type="protein sequence ID" value="MDF3832043.1"/>
    <property type="molecule type" value="Genomic_DNA"/>
</dbReference>
<reference evidence="1 2" key="1">
    <citation type="submission" date="2023-03" db="EMBL/GenBank/DDBJ databases">
        <title>Draft assemblies of triclosan tolerant bacteria isolated from returned activated sludge.</title>
        <authorList>
            <person name="Van Hamelsveld S."/>
        </authorList>
    </citation>
    <scope>NUCLEOTIDE SEQUENCE [LARGE SCALE GENOMIC DNA]</scope>
    <source>
        <strain evidence="1 2">GW210010_S58</strain>
    </source>
</reference>
<organism evidence="1 2">
    <name type="scientific">Cupriavidus basilensis</name>
    <dbReference type="NCBI Taxonomy" id="68895"/>
    <lineage>
        <taxon>Bacteria</taxon>
        <taxon>Pseudomonadati</taxon>
        <taxon>Pseudomonadota</taxon>
        <taxon>Betaproteobacteria</taxon>
        <taxon>Burkholderiales</taxon>
        <taxon>Burkholderiaceae</taxon>
        <taxon>Cupriavidus</taxon>
    </lineage>
</organism>
<dbReference type="Proteomes" id="UP001216674">
    <property type="component" value="Unassembled WGS sequence"/>
</dbReference>